<dbReference type="AlphaFoldDB" id="A0A436ZVY1"/>
<dbReference type="CDD" id="cd00408">
    <property type="entry name" value="DHDPS-like"/>
    <property type="match status" value="1"/>
</dbReference>
<reference evidence="1 2" key="1">
    <citation type="submission" date="2019-01" db="EMBL/GenBank/DDBJ databases">
        <title>Intercellular communication is required for trap formation in the nematode-trapping fungus Duddingtonia flagrans.</title>
        <authorList>
            <person name="Youssar L."/>
            <person name="Wernet V."/>
            <person name="Hensel N."/>
            <person name="Hildebrandt H.-G."/>
            <person name="Fischer R."/>
        </authorList>
    </citation>
    <scope>NUCLEOTIDE SEQUENCE [LARGE SCALE GENOMIC DNA]</scope>
    <source>
        <strain evidence="1 2">CBS H-5679</strain>
    </source>
</reference>
<dbReference type="OrthoDB" id="191315at2759"/>
<name>A0A436ZVY1_ARTFL</name>
<evidence type="ECO:0000313" key="2">
    <source>
        <dbReference type="Proteomes" id="UP000283090"/>
    </source>
</evidence>
<organism evidence="1 2">
    <name type="scientific">Arthrobotrys flagrans</name>
    <name type="common">Nematode-trapping fungus</name>
    <name type="synonym">Trichothecium flagrans</name>
    <dbReference type="NCBI Taxonomy" id="97331"/>
    <lineage>
        <taxon>Eukaryota</taxon>
        <taxon>Fungi</taxon>
        <taxon>Dikarya</taxon>
        <taxon>Ascomycota</taxon>
        <taxon>Pezizomycotina</taxon>
        <taxon>Orbiliomycetes</taxon>
        <taxon>Orbiliales</taxon>
        <taxon>Orbiliaceae</taxon>
        <taxon>Arthrobotrys</taxon>
    </lineage>
</organism>
<dbReference type="PANTHER" id="PTHR12128">
    <property type="entry name" value="DIHYDRODIPICOLINATE SYNTHASE"/>
    <property type="match status" value="1"/>
</dbReference>
<dbReference type="GeneID" id="93589626"/>
<protein>
    <submittedName>
        <fullName evidence="1">Uncharacterized protein</fullName>
    </submittedName>
</protein>
<dbReference type="STRING" id="97331.A0A436ZVY1"/>
<dbReference type="RefSeq" id="XP_067488449.1">
    <property type="nucleotide sequence ID" value="XM_067636878.1"/>
</dbReference>
<dbReference type="Proteomes" id="UP000283090">
    <property type="component" value="Unassembled WGS sequence"/>
</dbReference>
<dbReference type="SUPFAM" id="SSF51569">
    <property type="entry name" value="Aldolase"/>
    <property type="match status" value="1"/>
</dbReference>
<sequence>MSPTTNGHYAPRDPTLISNVHSNSYSNALLHAHTDLDSGAYTHRPLVPGVYVPTVCFFNDITEDLDISTIKKHAVRMAEAGVAGITTQGSNGEAVSLSHRERRLVTTATREALEAAGYHDMPIIVGCGAQSTRETLELCHDALLSGGDYVLVLPPAYYKGLMSNTDLYEYFRDVADESPLPVLIYNYPGAVSGLDLDSDFISKLAQHPNIVGCKLTCGNSGKLARVATATNAATPSDIGSGFMAMGGSADFTLQTLIVGGSGVIAGLANITPKACVAIVNYYAQGKIKEAKRIQARVAQGDWAAIQGGLVGTKSCLQTFFGYGGYARKPLPRPASEEAIRWERAFQDVVDLERTL</sequence>
<keyword evidence="2" id="KW-1185">Reference proteome</keyword>
<dbReference type="EMBL" id="SAEB01000009">
    <property type="protein sequence ID" value="RVD82905.1"/>
    <property type="molecule type" value="Genomic_DNA"/>
</dbReference>
<dbReference type="Gene3D" id="3.20.20.70">
    <property type="entry name" value="Aldolase class I"/>
    <property type="match status" value="1"/>
</dbReference>
<dbReference type="InterPro" id="IPR013785">
    <property type="entry name" value="Aldolase_TIM"/>
</dbReference>
<dbReference type="PRINTS" id="PR00146">
    <property type="entry name" value="DHPICSNTHASE"/>
</dbReference>
<dbReference type="InterPro" id="IPR002220">
    <property type="entry name" value="DapA-like"/>
</dbReference>
<gene>
    <name evidence="1" type="ORF">DFL_007315</name>
</gene>
<dbReference type="GO" id="GO:0008840">
    <property type="term" value="F:4-hydroxy-tetrahydrodipicolinate synthase activity"/>
    <property type="evidence" value="ECO:0007669"/>
    <property type="project" value="TreeGrafter"/>
</dbReference>
<dbReference type="PANTHER" id="PTHR12128:SF52">
    <property type="entry name" value="4-HYDROXY-2-OXOGLUTARATE ALDOLASE, MITOCHONDRIAL-RELATED"/>
    <property type="match status" value="1"/>
</dbReference>
<accession>A0A436ZVY1</accession>
<comment type="caution">
    <text evidence="1">The sequence shown here is derived from an EMBL/GenBank/DDBJ whole genome shotgun (WGS) entry which is preliminary data.</text>
</comment>
<dbReference type="Pfam" id="PF00701">
    <property type="entry name" value="DHDPS"/>
    <property type="match status" value="1"/>
</dbReference>
<dbReference type="SMART" id="SM01130">
    <property type="entry name" value="DHDPS"/>
    <property type="match status" value="1"/>
</dbReference>
<evidence type="ECO:0000313" key="1">
    <source>
        <dbReference type="EMBL" id="RVD82905.1"/>
    </source>
</evidence>
<proteinExistence type="predicted"/>
<dbReference type="VEuPathDB" id="FungiDB:DFL_007315"/>